<comment type="caution">
    <text evidence="2">The sequence shown here is derived from an EMBL/GenBank/DDBJ whole genome shotgun (WGS) entry which is preliminary data.</text>
</comment>
<evidence type="ECO:0000313" key="2">
    <source>
        <dbReference type="EMBL" id="RFA13162.1"/>
    </source>
</evidence>
<sequence>MIVVALSAGARAALNVSYLSPAGAPAVLLACGVLGCAAVFLFSRSGSRLAGGVGLAVLSFPIGWSLMLALPSVSAEASRLYATVMRPVLELPPLLALGTMLLPEMLLACFFLIGTLCARRTVHRTSHLDSSTDTSG</sequence>
<feature type="transmembrane region" description="Helical" evidence="1">
    <location>
        <begin position="22"/>
        <end position="42"/>
    </location>
</feature>
<protein>
    <submittedName>
        <fullName evidence="2">Uncharacterized protein</fullName>
    </submittedName>
</protein>
<dbReference type="EMBL" id="NBXB01000037">
    <property type="protein sequence ID" value="RFA13162.1"/>
    <property type="molecule type" value="Genomic_DNA"/>
</dbReference>
<dbReference type="Proteomes" id="UP000256541">
    <property type="component" value="Unassembled WGS sequence"/>
</dbReference>
<accession>A0A3E0VT23</accession>
<dbReference type="AlphaFoldDB" id="A0A3E0VT23"/>
<keyword evidence="1" id="KW-1133">Transmembrane helix</keyword>
<proteinExistence type="predicted"/>
<feature type="transmembrane region" description="Helical" evidence="1">
    <location>
        <begin position="94"/>
        <end position="118"/>
    </location>
</feature>
<keyword evidence="1" id="KW-0472">Membrane</keyword>
<feature type="transmembrane region" description="Helical" evidence="1">
    <location>
        <begin position="49"/>
        <end position="74"/>
    </location>
</feature>
<reference evidence="2 3" key="1">
    <citation type="submission" date="2017-04" db="EMBL/GenBank/DDBJ databases">
        <title>Comparative genome analysis of Subtercola boreus.</title>
        <authorList>
            <person name="Cho Y.-J."/>
            <person name="Cho A."/>
            <person name="Kim O.-S."/>
            <person name="Lee J.-I."/>
        </authorList>
    </citation>
    <scope>NUCLEOTIDE SEQUENCE [LARGE SCALE GENOMIC DNA]</scope>
    <source>
        <strain evidence="2 3">P27479</strain>
    </source>
</reference>
<name>A0A3E0VT23_9MICO</name>
<keyword evidence="1" id="KW-0812">Transmembrane</keyword>
<gene>
    <name evidence="2" type="ORF">B7R22_14295</name>
</gene>
<evidence type="ECO:0000313" key="3">
    <source>
        <dbReference type="Proteomes" id="UP000256541"/>
    </source>
</evidence>
<organism evidence="2 3">
    <name type="scientific">Subtercola boreus</name>
    <dbReference type="NCBI Taxonomy" id="120213"/>
    <lineage>
        <taxon>Bacteria</taxon>
        <taxon>Bacillati</taxon>
        <taxon>Actinomycetota</taxon>
        <taxon>Actinomycetes</taxon>
        <taxon>Micrococcales</taxon>
        <taxon>Microbacteriaceae</taxon>
        <taxon>Subtercola</taxon>
    </lineage>
</organism>
<evidence type="ECO:0000256" key="1">
    <source>
        <dbReference type="SAM" id="Phobius"/>
    </source>
</evidence>